<proteinExistence type="predicted"/>
<reference evidence="2" key="1">
    <citation type="journal article" date="2023" name="Commun. Biol.">
        <title>Genome analysis of Parmales, the sister group of diatoms, reveals the evolutionary specialization of diatoms from phago-mixotrophs to photoautotrophs.</title>
        <authorList>
            <person name="Ban H."/>
            <person name="Sato S."/>
            <person name="Yoshikawa S."/>
            <person name="Yamada K."/>
            <person name="Nakamura Y."/>
            <person name="Ichinomiya M."/>
            <person name="Sato N."/>
            <person name="Blanc-Mathieu R."/>
            <person name="Endo H."/>
            <person name="Kuwata A."/>
            <person name="Ogata H."/>
        </authorList>
    </citation>
    <scope>NUCLEOTIDE SEQUENCE [LARGE SCALE GENOMIC DNA]</scope>
</reference>
<organism evidence="1 2">
    <name type="scientific">Triparma laevis f. inornata</name>
    <dbReference type="NCBI Taxonomy" id="1714386"/>
    <lineage>
        <taxon>Eukaryota</taxon>
        <taxon>Sar</taxon>
        <taxon>Stramenopiles</taxon>
        <taxon>Ochrophyta</taxon>
        <taxon>Bolidophyceae</taxon>
        <taxon>Parmales</taxon>
        <taxon>Triparmaceae</taxon>
        <taxon>Triparma</taxon>
    </lineage>
</organism>
<dbReference type="EMBL" id="BLQM01000511">
    <property type="protein sequence ID" value="GMH93027.1"/>
    <property type="molecule type" value="Genomic_DNA"/>
</dbReference>
<evidence type="ECO:0000313" key="1">
    <source>
        <dbReference type="EMBL" id="GMH93027.1"/>
    </source>
</evidence>
<sequence>MHKSHILLDVLERVSEMIILKGKDESWMNMRNFSIILHAMNCVNLWVERLGRWVDGEGGWFIGRILGDRENEKNVEQLCHIVTFFMRFNYFAENFFYELERTANVEKFVHKATYKQLINFVEGFEYFRIPVPLQLTMRLEDLEKEANGKKKRSRKQEERGRGVLYTPMNAMAKDPAVRNKYTRAPFDDIPCDKATLDRIQDLLAERYAYRLNDEFEEGDRIRSIVRNDFGVTIADTGYSWWFHACKPERSKYQRADFDKMPADPDMIVRIRDLLRELHYFKRDRNYKAGDAIKRRLKDVFGVEVVDLGYKWFFSASKPPVGWYRAHKETSHQQPTRIS</sequence>
<name>A0A9W7BMB5_9STRA</name>
<dbReference type="AlphaFoldDB" id="A0A9W7BMB5"/>
<evidence type="ECO:0000313" key="2">
    <source>
        <dbReference type="Proteomes" id="UP001162640"/>
    </source>
</evidence>
<comment type="caution">
    <text evidence="1">The sequence shown here is derived from an EMBL/GenBank/DDBJ whole genome shotgun (WGS) entry which is preliminary data.</text>
</comment>
<gene>
    <name evidence="1" type="ORF">TL16_g12515</name>
</gene>
<accession>A0A9W7BMB5</accession>
<dbReference type="Proteomes" id="UP001162640">
    <property type="component" value="Unassembled WGS sequence"/>
</dbReference>
<protein>
    <submittedName>
        <fullName evidence="1">Uncharacterized protein</fullName>
    </submittedName>
</protein>